<dbReference type="CDD" id="cd06223">
    <property type="entry name" value="PRTases_typeI"/>
    <property type="match status" value="1"/>
</dbReference>
<name>A0ABT1RLY6_9FIRM</name>
<dbReference type="InterPro" id="IPR029055">
    <property type="entry name" value="Ntn_hydrolases_N"/>
</dbReference>
<dbReference type="PIRSF" id="PIRSF000485">
    <property type="entry name" value="Amd_phspho_trans"/>
    <property type="match status" value="1"/>
</dbReference>
<dbReference type="EC" id="2.4.2.14" evidence="7"/>
<dbReference type="RefSeq" id="WP_256131364.1">
    <property type="nucleotide sequence ID" value="NZ_JANFXK010000004.1"/>
</dbReference>
<protein>
    <recommendedName>
        <fullName evidence="7">Amidophosphoribosyltransferase</fullName>
        <shortName evidence="7">ATase</shortName>
        <ecNumber evidence="7">2.4.2.14</ecNumber>
    </recommendedName>
    <alternativeName>
        <fullName evidence="7">Glutamine phosphoribosylpyrophosphate amidotransferase</fullName>
        <shortName evidence="7">GPATase</shortName>
    </alternativeName>
</protein>
<keyword evidence="7" id="KW-0460">Magnesium</keyword>
<comment type="catalytic activity">
    <reaction evidence="7 8">
        <text>5-phospho-beta-D-ribosylamine + L-glutamate + diphosphate = 5-phospho-alpha-D-ribose 1-diphosphate + L-glutamine + H2O</text>
        <dbReference type="Rhea" id="RHEA:14905"/>
        <dbReference type="ChEBI" id="CHEBI:15377"/>
        <dbReference type="ChEBI" id="CHEBI:29985"/>
        <dbReference type="ChEBI" id="CHEBI:33019"/>
        <dbReference type="ChEBI" id="CHEBI:58017"/>
        <dbReference type="ChEBI" id="CHEBI:58359"/>
        <dbReference type="ChEBI" id="CHEBI:58681"/>
        <dbReference type="EC" id="2.4.2.14"/>
    </reaction>
</comment>
<dbReference type="SUPFAM" id="SSF53271">
    <property type="entry name" value="PRTase-like"/>
    <property type="match status" value="1"/>
</dbReference>
<dbReference type="Proteomes" id="UP001524502">
    <property type="component" value="Unassembled WGS sequence"/>
</dbReference>
<dbReference type="InterPro" id="IPR017932">
    <property type="entry name" value="GATase_2_dom"/>
</dbReference>
<keyword evidence="6 7" id="KW-0315">Glutamine amidotransferase</keyword>
<dbReference type="InterPro" id="IPR005854">
    <property type="entry name" value="PurF"/>
</dbReference>
<gene>
    <name evidence="7 10" type="primary">purF</name>
    <name evidence="10" type="ORF">NE619_05560</name>
</gene>
<comment type="function">
    <text evidence="7">Catalyzes the formation of phosphoribosylamine from phosphoribosylpyrophosphate (PRPP) and glutamine.</text>
</comment>
<dbReference type="SUPFAM" id="SSF56235">
    <property type="entry name" value="N-terminal nucleophile aminohydrolases (Ntn hydrolases)"/>
    <property type="match status" value="1"/>
</dbReference>
<keyword evidence="7" id="KW-0004">4Fe-4S</keyword>
<evidence type="ECO:0000256" key="7">
    <source>
        <dbReference type="HAMAP-Rule" id="MF_01931"/>
    </source>
</evidence>
<dbReference type="InterPro" id="IPR035584">
    <property type="entry name" value="PurF_N"/>
</dbReference>
<dbReference type="EMBL" id="JANFXK010000004">
    <property type="protein sequence ID" value="MCQ4636187.1"/>
    <property type="molecule type" value="Genomic_DNA"/>
</dbReference>
<feature type="binding site" evidence="7">
    <location>
        <position position="457"/>
    </location>
    <ligand>
        <name>[4Fe-4S] cluster</name>
        <dbReference type="ChEBI" id="CHEBI:49883"/>
    </ligand>
</feature>
<feature type="binding site" evidence="7">
    <location>
        <position position="307"/>
    </location>
    <ligand>
        <name>Mg(2+)</name>
        <dbReference type="ChEBI" id="CHEBI:18420"/>
    </ligand>
</feature>
<sequence>MKERKTEYRLDRLLEDEKFHDECGVVGVYAPGKEDIARGVYFGLHALQHRGQESAGIASNRGGKIRYYKDMGLVQEIFNDEIIGRLQGDIAIGHVRYSTAGESHAVNAMPLVAYYRGGAVALAHNGNLVNAHILRKNLQDDGVKFQTGIDSEVIAALIARYGNEGTIEEAVTKTLDVIRGGYALVITAGDKLIGVRDPNGIRPLCIGRNDEGFVLASESCVFPVLGAQLLRDVAPGEMIVIEKGELKSFSYGPRERRASCAFEYVYFSRPDSRLDKIGVYTARSECGRILARECPVAADMVISVPDSGTVAAIGYAEESGIPYGEGLIKNRYVGRTFIQPDQRMRELSVKLKLNVLKDNVEGKRIIMVDDSVVRGTTSGKIVQMLKDAGAREVHLRVASPPVTDPCFFGIDTPDKSKLIAAAHSVEEIRRKTGADSLGYLSVEGMLKAIGMGEDKVCTACFTGEYPIRLPELDMELEDEPWMI</sequence>
<feature type="binding site" evidence="7">
    <location>
        <position position="260"/>
    </location>
    <ligand>
        <name>[4Fe-4S] cluster</name>
        <dbReference type="ChEBI" id="CHEBI:49883"/>
    </ligand>
</feature>
<comment type="caution">
    <text evidence="10">The sequence shown here is derived from an EMBL/GenBank/DDBJ whole genome shotgun (WGS) entry which is preliminary data.</text>
</comment>
<reference evidence="10 11" key="1">
    <citation type="submission" date="2022-06" db="EMBL/GenBank/DDBJ databases">
        <title>Isolation of gut microbiota from human fecal samples.</title>
        <authorList>
            <person name="Pamer E.G."/>
            <person name="Barat B."/>
            <person name="Waligurski E."/>
            <person name="Medina S."/>
            <person name="Paddock L."/>
            <person name="Mostad J."/>
        </authorList>
    </citation>
    <scope>NUCLEOTIDE SEQUENCE [LARGE SCALE GENOMIC DNA]</scope>
    <source>
        <strain evidence="10 11">SL.3.17</strain>
    </source>
</reference>
<feature type="domain" description="Glutamine amidotransferase type-2" evidence="9">
    <location>
        <begin position="23"/>
        <end position="244"/>
    </location>
</feature>
<evidence type="ECO:0000256" key="6">
    <source>
        <dbReference type="ARBA" id="ARBA00022962"/>
    </source>
</evidence>
<evidence type="ECO:0000256" key="3">
    <source>
        <dbReference type="ARBA" id="ARBA00022676"/>
    </source>
</evidence>
<dbReference type="HAMAP" id="MF_01931">
    <property type="entry name" value="PurF"/>
    <property type="match status" value="1"/>
</dbReference>
<organism evidence="10 11">
    <name type="scientific">Anaerovorax odorimutans</name>
    <dbReference type="NCBI Taxonomy" id="109327"/>
    <lineage>
        <taxon>Bacteria</taxon>
        <taxon>Bacillati</taxon>
        <taxon>Bacillota</taxon>
        <taxon>Clostridia</taxon>
        <taxon>Peptostreptococcales</taxon>
        <taxon>Anaerovoracaceae</taxon>
        <taxon>Anaerovorax</taxon>
    </lineage>
</organism>
<evidence type="ECO:0000256" key="8">
    <source>
        <dbReference type="PIRNR" id="PIRNR000485"/>
    </source>
</evidence>
<comment type="similarity">
    <text evidence="2 7 8">In the C-terminal section; belongs to the purine/pyrimidine phosphoribosyltransferase family.</text>
</comment>
<accession>A0ABT1RLY6</accession>
<dbReference type="Gene3D" id="3.40.50.2020">
    <property type="match status" value="1"/>
</dbReference>
<evidence type="ECO:0000256" key="4">
    <source>
        <dbReference type="ARBA" id="ARBA00022679"/>
    </source>
</evidence>
<dbReference type="PANTHER" id="PTHR11907">
    <property type="entry name" value="AMIDOPHOSPHORIBOSYLTRANSFERASE"/>
    <property type="match status" value="1"/>
</dbReference>
<dbReference type="Pfam" id="PF13522">
    <property type="entry name" value="GATase_6"/>
    <property type="match status" value="1"/>
</dbReference>
<dbReference type="CDD" id="cd00715">
    <property type="entry name" value="GPATase_N"/>
    <property type="match status" value="1"/>
</dbReference>
<keyword evidence="7" id="KW-0408">Iron</keyword>
<dbReference type="InterPro" id="IPR000836">
    <property type="entry name" value="PRTase_dom"/>
</dbReference>
<keyword evidence="7" id="KW-0479">Metal-binding</keyword>
<dbReference type="NCBIfam" id="TIGR01134">
    <property type="entry name" value="purF"/>
    <property type="match status" value="1"/>
</dbReference>
<proteinExistence type="inferred from homology"/>
<comment type="cofactor">
    <cofactor evidence="7">
        <name>Mg(2+)</name>
        <dbReference type="ChEBI" id="CHEBI:18420"/>
    </cofactor>
    <text evidence="7">Binds 1 Mg(2+) ion per subunit.</text>
</comment>
<dbReference type="GO" id="GO:0004044">
    <property type="term" value="F:amidophosphoribosyltransferase activity"/>
    <property type="evidence" value="ECO:0007669"/>
    <property type="project" value="UniProtKB-EC"/>
</dbReference>
<feature type="binding site" evidence="7">
    <location>
        <position position="460"/>
    </location>
    <ligand>
        <name>[4Fe-4S] cluster</name>
        <dbReference type="ChEBI" id="CHEBI:49883"/>
    </ligand>
</feature>
<evidence type="ECO:0000256" key="5">
    <source>
        <dbReference type="ARBA" id="ARBA00022755"/>
    </source>
</evidence>
<evidence type="ECO:0000259" key="9">
    <source>
        <dbReference type="PROSITE" id="PS51278"/>
    </source>
</evidence>
<comment type="pathway">
    <text evidence="1 7 8">Purine metabolism; IMP biosynthesis via de novo pathway; N(1)-(5-phospho-D-ribosyl)glycinamide from 5-phospho-alpha-D-ribose 1-diphosphate: step 1/2.</text>
</comment>
<dbReference type="Gene3D" id="3.60.20.10">
    <property type="entry name" value="Glutamine Phosphoribosylpyrophosphate, subunit 1, domain 1"/>
    <property type="match status" value="1"/>
</dbReference>
<keyword evidence="3 7" id="KW-0328">Glycosyltransferase</keyword>
<comment type="cofactor">
    <cofactor evidence="7">
        <name>[4Fe-4S] cluster</name>
        <dbReference type="ChEBI" id="CHEBI:49883"/>
    </cofactor>
    <text evidence="7">Binds 1 [4Fe-4S] cluster per subunit.</text>
</comment>
<keyword evidence="11" id="KW-1185">Reference proteome</keyword>
<feature type="binding site" evidence="7">
    <location>
        <position position="369"/>
    </location>
    <ligand>
        <name>Mg(2+)</name>
        <dbReference type="ChEBI" id="CHEBI:18420"/>
    </ligand>
</feature>
<evidence type="ECO:0000313" key="10">
    <source>
        <dbReference type="EMBL" id="MCQ4636187.1"/>
    </source>
</evidence>
<evidence type="ECO:0000256" key="2">
    <source>
        <dbReference type="ARBA" id="ARBA00010138"/>
    </source>
</evidence>
<keyword evidence="5 7" id="KW-0658">Purine biosynthesis</keyword>
<feature type="binding site" evidence="7">
    <location>
        <position position="406"/>
    </location>
    <ligand>
        <name>[4Fe-4S] cluster</name>
        <dbReference type="ChEBI" id="CHEBI:49883"/>
    </ligand>
</feature>
<feature type="binding site" evidence="7">
    <location>
        <position position="370"/>
    </location>
    <ligand>
        <name>Mg(2+)</name>
        <dbReference type="ChEBI" id="CHEBI:18420"/>
    </ligand>
</feature>
<dbReference type="PROSITE" id="PS51278">
    <property type="entry name" value="GATASE_TYPE_2"/>
    <property type="match status" value="1"/>
</dbReference>
<keyword evidence="4 7" id="KW-0808">Transferase</keyword>
<feature type="active site" description="Nucleophile" evidence="7">
    <location>
        <position position="23"/>
    </location>
</feature>
<dbReference type="InterPro" id="IPR029057">
    <property type="entry name" value="PRTase-like"/>
</dbReference>
<evidence type="ECO:0000256" key="1">
    <source>
        <dbReference type="ARBA" id="ARBA00005209"/>
    </source>
</evidence>
<keyword evidence="7" id="KW-0411">Iron-sulfur</keyword>
<evidence type="ECO:0000313" key="11">
    <source>
        <dbReference type="Proteomes" id="UP001524502"/>
    </source>
</evidence>